<feature type="coiled-coil region" evidence="1">
    <location>
        <begin position="243"/>
        <end position="277"/>
    </location>
</feature>
<evidence type="ECO:0000313" key="2">
    <source>
        <dbReference type="EMBL" id="RUT04689.1"/>
    </source>
</evidence>
<name>A0A433VF91_9CYAN</name>
<reference evidence="2" key="2">
    <citation type="journal article" date="2019" name="Genome Biol. Evol.">
        <title>Day and night: Metabolic profiles and evolutionary relationships of six axenic non-marine cyanobacteria.</title>
        <authorList>
            <person name="Will S.E."/>
            <person name="Henke P."/>
            <person name="Boedeker C."/>
            <person name="Huang S."/>
            <person name="Brinkmann H."/>
            <person name="Rohde M."/>
            <person name="Jarek M."/>
            <person name="Friedl T."/>
            <person name="Seufert S."/>
            <person name="Schumacher M."/>
            <person name="Overmann J."/>
            <person name="Neumann-Schaal M."/>
            <person name="Petersen J."/>
        </authorList>
    </citation>
    <scope>NUCLEOTIDE SEQUENCE [LARGE SCALE GENOMIC DNA]</scope>
    <source>
        <strain evidence="2">PCC 7102</strain>
    </source>
</reference>
<comment type="caution">
    <text evidence="2">The sequence shown here is derived from an EMBL/GenBank/DDBJ whole genome shotgun (WGS) entry which is preliminary data.</text>
</comment>
<sequence length="350" mass="40521">MEKYKDLIKDYPSFDGLTEEALEDNTSLKKTLHFIGKNKRVVDFGCATGYLAQLLKHNGCVVTGVDYNQEAAQEAEKYCQEVIIADLDFTSITEIFPNQKFDVAVFGDVLEHLRNPWKVLEDTKNILQPGGYVVASIPNIAHGAIRLALLQGKFEYTQFGILDNTHLRFFTKKTIKQLFETTGYLVKGIDRTKLDIFTDVHLVPSFQRDDFHQEVIAQIEQDEEADTLQFVIQAFPCTVEDKYMILEKQYTCLNEQYSQLLEKNQQLESQLKYTQSELALTESILQELQQARTEAITEQAQSSVKIDILNSQIQQKESMLQDLEYMIVAMQTSKFWQLREKWFKIKSFFK</sequence>
<dbReference type="Pfam" id="PF13489">
    <property type="entry name" value="Methyltransf_23"/>
    <property type="match status" value="1"/>
</dbReference>
<dbReference type="CDD" id="cd02440">
    <property type="entry name" value="AdoMet_MTases"/>
    <property type="match status" value="1"/>
</dbReference>
<reference evidence="2" key="1">
    <citation type="submission" date="2018-12" db="EMBL/GenBank/DDBJ databases">
        <authorList>
            <person name="Will S."/>
            <person name="Neumann-Schaal M."/>
            <person name="Henke P."/>
        </authorList>
    </citation>
    <scope>NUCLEOTIDE SEQUENCE</scope>
    <source>
        <strain evidence="2">PCC 7102</strain>
    </source>
</reference>
<dbReference type="PANTHER" id="PTHR43861">
    <property type="entry name" value="TRANS-ACONITATE 2-METHYLTRANSFERASE-RELATED"/>
    <property type="match status" value="1"/>
</dbReference>
<dbReference type="OrthoDB" id="9790457at2"/>
<dbReference type="InterPro" id="IPR029063">
    <property type="entry name" value="SAM-dependent_MTases_sf"/>
</dbReference>
<evidence type="ECO:0000256" key="1">
    <source>
        <dbReference type="SAM" id="Coils"/>
    </source>
</evidence>
<dbReference type="RefSeq" id="WP_127082664.1">
    <property type="nucleotide sequence ID" value="NZ_RSCL01000010.1"/>
</dbReference>
<keyword evidence="1" id="KW-0175">Coiled coil</keyword>
<dbReference type="EMBL" id="RSCL01000010">
    <property type="protein sequence ID" value="RUT04689.1"/>
    <property type="molecule type" value="Genomic_DNA"/>
</dbReference>
<dbReference type="Proteomes" id="UP000271624">
    <property type="component" value="Unassembled WGS sequence"/>
</dbReference>
<protein>
    <recommendedName>
        <fullName evidence="4">Methyltransferase</fullName>
    </recommendedName>
</protein>
<accession>A0A433VF91</accession>
<keyword evidence="3" id="KW-1185">Reference proteome</keyword>
<dbReference type="SUPFAM" id="SSF53335">
    <property type="entry name" value="S-adenosyl-L-methionine-dependent methyltransferases"/>
    <property type="match status" value="1"/>
</dbReference>
<evidence type="ECO:0000313" key="3">
    <source>
        <dbReference type="Proteomes" id="UP000271624"/>
    </source>
</evidence>
<organism evidence="2 3">
    <name type="scientific">Dulcicalothrix desertica PCC 7102</name>
    <dbReference type="NCBI Taxonomy" id="232991"/>
    <lineage>
        <taxon>Bacteria</taxon>
        <taxon>Bacillati</taxon>
        <taxon>Cyanobacteriota</taxon>
        <taxon>Cyanophyceae</taxon>
        <taxon>Nostocales</taxon>
        <taxon>Calotrichaceae</taxon>
        <taxon>Dulcicalothrix</taxon>
    </lineage>
</organism>
<gene>
    <name evidence="2" type="ORF">DSM106972_042580</name>
</gene>
<evidence type="ECO:0008006" key="4">
    <source>
        <dbReference type="Google" id="ProtNLM"/>
    </source>
</evidence>
<proteinExistence type="predicted"/>
<dbReference type="Gene3D" id="3.40.50.150">
    <property type="entry name" value="Vaccinia Virus protein VP39"/>
    <property type="match status" value="1"/>
</dbReference>
<dbReference type="AlphaFoldDB" id="A0A433VF91"/>